<accession>A0ACA9SS81</accession>
<dbReference type="Proteomes" id="UP000789920">
    <property type="component" value="Unassembled WGS sequence"/>
</dbReference>
<comment type="caution">
    <text evidence="1">The sequence shown here is derived from an EMBL/GenBank/DDBJ whole genome shotgun (WGS) entry which is preliminary data.</text>
</comment>
<proteinExistence type="predicted"/>
<feature type="non-terminal residue" evidence="1">
    <location>
        <position position="93"/>
    </location>
</feature>
<reference evidence="1" key="1">
    <citation type="submission" date="2021-06" db="EMBL/GenBank/DDBJ databases">
        <authorList>
            <person name="Kallberg Y."/>
            <person name="Tangrot J."/>
            <person name="Rosling A."/>
        </authorList>
    </citation>
    <scope>NUCLEOTIDE SEQUENCE</scope>
    <source>
        <strain evidence="1">MA461A</strain>
    </source>
</reference>
<evidence type="ECO:0000313" key="2">
    <source>
        <dbReference type="Proteomes" id="UP000789920"/>
    </source>
</evidence>
<feature type="non-terminal residue" evidence="1">
    <location>
        <position position="1"/>
    </location>
</feature>
<gene>
    <name evidence="1" type="ORF">RPERSI_LOCUS33275</name>
</gene>
<organism evidence="1 2">
    <name type="scientific">Racocetra persica</name>
    <dbReference type="NCBI Taxonomy" id="160502"/>
    <lineage>
        <taxon>Eukaryota</taxon>
        <taxon>Fungi</taxon>
        <taxon>Fungi incertae sedis</taxon>
        <taxon>Mucoromycota</taxon>
        <taxon>Glomeromycotina</taxon>
        <taxon>Glomeromycetes</taxon>
        <taxon>Diversisporales</taxon>
        <taxon>Gigasporaceae</taxon>
        <taxon>Racocetra</taxon>
    </lineage>
</organism>
<sequence length="93" mass="10506">DALNEKSILFTRLDGTMTRAERTQNMDIFKQENDVSVILVSLKAGGVGLNLTAAQRVYLMDPFWNPSVENQAIDRIHRLGQTSAVDTIRFIIR</sequence>
<dbReference type="EMBL" id="CAJVQC010143305">
    <property type="protein sequence ID" value="CAG8844593.1"/>
    <property type="molecule type" value="Genomic_DNA"/>
</dbReference>
<evidence type="ECO:0000313" key="1">
    <source>
        <dbReference type="EMBL" id="CAG8844593.1"/>
    </source>
</evidence>
<keyword evidence="2" id="KW-1185">Reference proteome</keyword>
<protein>
    <submittedName>
        <fullName evidence="1">35014_t:CDS:1</fullName>
    </submittedName>
</protein>
<name>A0ACA9SS81_9GLOM</name>